<comment type="caution">
    <text evidence="10">The sequence shown here is derived from an EMBL/GenBank/DDBJ whole genome shotgun (WGS) entry which is preliminary data.</text>
</comment>
<reference evidence="10 11" key="1">
    <citation type="submission" date="2020-05" db="EMBL/GenBank/DDBJ databases">
        <title>Draft genome sequence of Desulfovibrio psychrotolerans JS1T.</title>
        <authorList>
            <person name="Ueno A."/>
            <person name="Tamazawa S."/>
            <person name="Tamamura S."/>
            <person name="Murakami T."/>
            <person name="Kiyama T."/>
            <person name="Inomata H."/>
            <person name="Amano Y."/>
            <person name="Miyakawa K."/>
            <person name="Tamaki H."/>
            <person name="Naganuma T."/>
            <person name="Kaneko K."/>
        </authorList>
    </citation>
    <scope>NUCLEOTIDE SEQUENCE [LARGE SCALE GENOMIC DNA]</scope>
    <source>
        <strain evidence="10 11">JS1</strain>
    </source>
</reference>
<dbReference type="AlphaFoldDB" id="A0A7J0BV82"/>
<dbReference type="Pfam" id="PF02073">
    <property type="entry name" value="Peptidase_M29"/>
    <property type="match status" value="1"/>
</dbReference>
<organism evidence="10 11">
    <name type="scientific">Desulfovibrio psychrotolerans</name>
    <dbReference type="NCBI Taxonomy" id="415242"/>
    <lineage>
        <taxon>Bacteria</taxon>
        <taxon>Pseudomonadati</taxon>
        <taxon>Thermodesulfobacteriota</taxon>
        <taxon>Desulfovibrionia</taxon>
        <taxon>Desulfovibrionales</taxon>
        <taxon>Desulfovibrionaceae</taxon>
        <taxon>Desulfovibrio</taxon>
    </lineage>
</organism>
<dbReference type="GO" id="GO:0046872">
    <property type="term" value="F:metal ion binding"/>
    <property type="evidence" value="ECO:0007669"/>
    <property type="project" value="UniProtKB-KW"/>
</dbReference>
<evidence type="ECO:0000313" key="10">
    <source>
        <dbReference type="EMBL" id="GFM37081.1"/>
    </source>
</evidence>
<comment type="cofactor">
    <cofactor evidence="2">
        <name>Mg(2+)</name>
        <dbReference type="ChEBI" id="CHEBI:18420"/>
    </cofactor>
</comment>
<evidence type="ECO:0000256" key="5">
    <source>
        <dbReference type="ARBA" id="ARBA00022438"/>
    </source>
</evidence>
<keyword evidence="9" id="KW-0482">Metalloprotease</keyword>
<keyword evidence="6" id="KW-0645">Protease</keyword>
<evidence type="ECO:0000256" key="3">
    <source>
        <dbReference type="ARBA" id="ARBA00001947"/>
    </source>
</evidence>
<sequence>MFDTLTLEKYAEVMLWGLYRGRREPFRKSDFVLVAYDHEGLPLAEELCAQLHDRGLIPVPRALATPRMEYDKLTKANNKRLTTLIPGERDLYNHLNGSISIIAPSSLTHLAGVDPEVVGMAQKARQPLRSIMSTRENMGSFGWTLCIYPTQALAAQAGLSAQEYARQVEKACYLDDGTPVRKWRLLGKRIDELRAWLNSFGNCTLRVESETADLLLKVGEQRVWAGLTGRNLPSFELYVSPDARTVEGFYHADLPSFRSGNIIRDVRLEFRSGNVVSVQAEYSQEFVTGQLNLDPGASRVGEFALVDRRFSPISLFMANTLYDENHGGKWGSMHIALGNAYANTFAGDAAAFSEETRRALGFNSSMLHWDLVNTDRKKVTAITAHGTRTTIYEDGEFTL</sequence>
<dbReference type="InterPro" id="IPR052170">
    <property type="entry name" value="M29_Exopeptidase"/>
</dbReference>
<dbReference type="GO" id="GO:0006508">
    <property type="term" value="P:proteolysis"/>
    <property type="evidence" value="ECO:0007669"/>
    <property type="project" value="UniProtKB-KW"/>
</dbReference>
<keyword evidence="8" id="KW-0378">Hydrolase</keyword>
<dbReference type="PANTHER" id="PTHR34448:SF3">
    <property type="entry name" value="AMINOPEPTIDASE AMPS"/>
    <property type="match status" value="1"/>
</dbReference>
<dbReference type="Gene3D" id="3.40.1830.10">
    <property type="entry name" value="Thermophilic metalloprotease (M29)"/>
    <property type="match status" value="1"/>
</dbReference>
<evidence type="ECO:0000256" key="9">
    <source>
        <dbReference type="ARBA" id="ARBA00023049"/>
    </source>
</evidence>
<keyword evidence="5 10" id="KW-0031">Aminopeptidase</keyword>
<evidence type="ECO:0000256" key="8">
    <source>
        <dbReference type="ARBA" id="ARBA00022801"/>
    </source>
</evidence>
<dbReference type="RefSeq" id="WP_174409726.1">
    <property type="nucleotide sequence ID" value="NZ_BLVP01000008.1"/>
</dbReference>
<comment type="cofactor">
    <cofactor evidence="3">
        <name>Zn(2+)</name>
        <dbReference type="ChEBI" id="CHEBI:29105"/>
    </cofactor>
</comment>
<evidence type="ECO:0000256" key="4">
    <source>
        <dbReference type="ARBA" id="ARBA00008236"/>
    </source>
</evidence>
<dbReference type="GO" id="GO:0004177">
    <property type="term" value="F:aminopeptidase activity"/>
    <property type="evidence" value="ECO:0007669"/>
    <property type="project" value="UniProtKB-KW"/>
</dbReference>
<dbReference type="EMBL" id="BLVP01000008">
    <property type="protein sequence ID" value="GFM37081.1"/>
    <property type="molecule type" value="Genomic_DNA"/>
</dbReference>
<comment type="similarity">
    <text evidence="4">Belongs to the peptidase M29 family.</text>
</comment>
<evidence type="ECO:0000313" key="11">
    <source>
        <dbReference type="Proteomes" id="UP000503820"/>
    </source>
</evidence>
<comment type="cofactor">
    <cofactor evidence="1">
        <name>Co(2+)</name>
        <dbReference type="ChEBI" id="CHEBI:48828"/>
    </cofactor>
</comment>
<evidence type="ECO:0000256" key="6">
    <source>
        <dbReference type="ARBA" id="ARBA00022670"/>
    </source>
</evidence>
<name>A0A7J0BV82_9BACT</name>
<evidence type="ECO:0000256" key="2">
    <source>
        <dbReference type="ARBA" id="ARBA00001946"/>
    </source>
</evidence>
<dbReference type="InterPro" id="IPR035097">
    <property type="entry name" value="M29_N-terminal"/>
</dbReference>
<proteinExistence type="inferred from homology"/>
<keyword evidence="7" id="KW-0479">Metal-binding</keyword>
<dbReference type="InterPro" id="IPR000787">
    <property type="entry name" value="Peptidase_M29"/>
</dbReference>
<evidence type="ECO:0000256" key="7">
    <source>
        <dbReference type="ARBA" id="ARBA00022723"/>
    </source>
</evidence>
<gene>
    <name evidence="10" type="ORF">DSM19430T_17650</name>
</gene>
<dbReference type="GO" id="GO:0008237">
    <property type="term" value="F:metallopeptidase activity"/>
    <property type="evidence" value="ECO:0007669"/>
    <property type="project" value="UniProtKB-KW"/>
</dbReference>
<evidence type="ECO:0000256" key="1">
    <source>
        <dbReference type="ARBA" id="ARBA00001941"/>
    </source>
</evidence>
<dbReference type="SUPFAM" id="SSF144052">
    <property type="entry name" value="Thermophilic metalloprotease-like"/>
    <property type="match status" value="1"/>
</dbReference>
<protein>
    <submittedName>
        <fullName evidence="10">Aminopeptidase</fullName>
    </submittedName>
</protein>
<keyword evidence="11" id="KW-1185">Reference proteome</keyword>
<accession>A0A7J0BV82</accession>
<dbReference type="PANTHER" id="PTHR34448">
    <property type="entry name" value="AMINOPEPTIDASE"/>
    <property type="match status" value="1"/>
</dbReference>
<dbReference type="Proteomes" id="UP000503820">
    <property type="component" value="Unassembled WGS sequence"/>
</dbReference>